<name>A0A382T363_9ZZZZ</name>
<accession>A0A382T363</accession>
<evidence type="ECO:0000313" key="1">
    <source>
        <dbReference type="EMBL" id="SVD16604.1"/>
    </source>
</evidence>
<dbReference type="EMBL" id="UINC01133588">
    <property type="protein sequence ID" value="SVD16604.1"/>
    <property type="molecule type" value="Genomic_DNA"/>
</dbReference>
<reference evidence="1" key="1">
    <citation type="submission" date="2018-05" db="EMBL/GenBank/DDBJ databases">
        <authorList>
            <person name="Lanie J.A."/>
            <person name="Ng W.-L."/>
            <person name="Kazmierczak K.M."/>
            <person name="Andrzejewski T.M."/>
            <person name="Davidsen T.M."/>
            <person name="Wayne K.J."/>
            <person name="Tettelin H."/>
            <person name="Glass J.I."/>
            <person name="Rusch D."/>
            <person name="Podicherti R."/>
            <person name="Tsui H.-C.T."/>
            <person name="Winkler M.E."/>
        </authorList>
    </citation>
    <scope>NUCLEOTIDE SEQUENCE</scope>
</reference>
<feature type="non-terminal residue" evidence="1">
    <location>
        <position position="31"/>
    </location>
</feature>
<gene>
    <name evidence="1" type="ORF">METZ01_LOCUS369458</name>
</gene>
<protein>
    <submittedName>
        <fullName evidence="1">Uncharacterized protein</fullName>
    </submittedName>
</protein>
<organism evidence="1">
    <name type="scientific">marine metagenome</name>
    <dbReference type="NCBI Taxonomy" id="408172"/>
    <lineage>
        <taxon>unclassified sequences</taxon>
        <taxon>metagenomes</taxon>
        <taxon>ecological metagenomes</taxon>
    </lineage>
</organism>
<sequence>MLEEIPLTRPDTPLLDLIGNPSDLKLMEVNQ</sequence>
<proteinExistence type="predicted"/>
<dbReference type="AlphaFoldDB" id="A0A382T363"/>